<feature type="transmembrane region" description="Helical" evidence="1">
    <location>
        <begin position="7"/>
        <end position="26"/>
    </location>
</feature>
<proteinExistence type="predicted"/>
<evidence type="ECO:0000256" key="1">
    <source>
        <dbReference type="SAM" id="Phobius"/>
    </source>
</evidence>
<gene>
    <name evidence="2" type="ORF">EDD71_11192</name>
</gene>
<name>A0A4R7KQL0_9CLOT</name>
<organism evidence="2 3">
    <name type="scientific">Fonticella tunisiensis</name>
    <dbReference type="NCBI Taxonomy" id="1096341"/>
    <lineage>
        <taxon>Bacteria</taxon>
        <taxon>Bacillati</taxon>
        <taxon>Bacillota</taxon>
        <taxon>Clostridia</taxon>
        <taxon>Eubacteriales</taxon>
        <taxon>Clostridiaceae</taxon>
        <taxon>Fonticella</taxon>
    </lineage>
</organism>
<evidence type="ECO:0000313" key="2">
    <source>
        <dbReference type="EMBL" id="TDT58444.1"/>
    </source>
</evidence>
<dbReference type="RefSeq" id="WP_133628242.1">
    <property type="nucleotide sequence ID" value="NZ_SOAZ01000011.1"/>
</dbReference>
<accession>A0A4R7KQL0</accession>
<feature type="transmembrane region" description="Helical" evidence="1">
    <location>
        <begin position="38"/>
        <end position="58"/>
    </location>
</feature>
<dbReference type="Proteomes" id="UP000295325">
    <property type="component" value="Unassembled WGS sequence"/>
</dbReference>
<sequence>MGYGYTYPDLYAIIILILIVLQWMGTPTTDPNNLVNNGGLFIITLFSIVACICTRYQIPYRYMPYRYMPYRRMYYLYY</sequence>
<protein>
    <submittedName>
        <fullName evidence="2">Uncharacterized protein</fullName>
    </submittedName>
</protein>
<evidence type="ECO:0000313" key="3">
    <source>
        <dbReference type="Proteomes" id="UP000295325"/>
    </source>
</evidence>
<keyword evidence="1" id="KW-0472">Membrane</keyword>
<comment type="caution">
    <text evidence="2">The sequence shown here is derived from an EMBL/GenBank/DDBJ whole genome shotgun (WGS) entry which is preliminary data.</text>
</comment>
<keyword evidence="1" id="KW-1133">Transmembrane helix</keyword>
<dbReference type="AlphaFoldDB" id="A0A4R7KQL0"/>
<reference evidence="2 3" key="1">
    <citation type="submission" date="2019-03" db="EMBL/GenBank/DDBJ databases">
        <title>Genomic Encyclopedia of Type Strains, Phase IV (KMG-IV): sequencing the most valuable type-strain genomes for metagenomic binning, comparative biology and taxonomic classification.</title>
        <authorList>
            <person name="Goeker M."/>
        </authorList>
    </citation>
    <scope>NUCLEOTIDE SEQUENCE [LARGE SCALE GENOMIC DNA]</scope>
    <source>
        <strain evidence="2 3">DSM 24455</strain>
    </source>
</reference>
<keyword evidence="3" id="KW-1185">Reference proteome</keyword>
<keyword evidence="1" id="KW-0812">Transmembrane</keyword>
<dbReference type="EMBL" id="SOAZ01000011">
    <property type="protein sequence ID" value="TDT58444.1"/>
    <property type="molecule type" value="Genomic_DNA"/>
</dbReference>